<proteinExistence type="inferred from homology"/>
<dbReference type="InParanoid" id="A0A1X7TDU4"/>
<evidence type="ECO:0000313" key="3">
    <source>
        <dbReference type="EnsemblMetazoa" id="Aqu2.1.12767_001"/>
    </source>
</evidence>
<keyword evidence="1" id="KW-0802">TPR repeat</keyword>
<dbReference type="InterPro" id="IPR039856">
    <property type="entry name" value="EMC2-like"/>
</dbReference>
<reference evidence="3" key="1">
    <citation type="submission" date="2017-05" db="UniProtKB">
        <authorList>
            <consortium name="EnsemblMetazoa"/>
        </authorList>
    </citation>
    <scope>IDENTIFICATION</scope>
</reference>
<name>A0A1X7TDU4_AMPQE</name>
<evidence type="ECO:0000256" key="2">
    <source>
        <dbReference type="RuleBase" id="RU367091"/>
    </source>
</evidence>
<keyword evidence="2" id="KW-0256">Endoplasmic reticulum</keyword>
<comment type="similarity">
    <text evidence="2">Belongs to the EMC2 family.</text>
</comment>
<comment type="function">
    <text evidence="2">Part of the endoplasmic reticulum membrane protein complex (EMC) that enables the energy-independent insertion into endoplasmic reticulum membranes of newly synthesized membrane proteins.</text>
</comment>
<dbReference type="OrthoDB" id="124397at2759"/>
<dbReference type="EnsemblMetazoa" id="Aqu2.1.12767_001">
    <property type="protein sequence ID" value="Aqu2.1.12767_001"/>
    <property type="gene ID" value="Aqu2.1.12767"/>
</dbReference>
<comment type="subcellular location">
    <subcellularLocation>
        <location evidence="2">Endoplasmic reticulum membrane</location>
        <topology evidence="2">Peripheral membrane protein</topology>
        <orientation evidence="2">Cytoplasmic side</orientation>
    </subcellularLocation>
</comment>
<accession>A0A1X7TDU4</accession>
<dbReference type="PANTHER" id="PTHR12760">
    <property type="entry name" value="TETRATRICOPEPTIDE REPEAT PROTEIN"/>
    <property type="match status" value="1"/>
</dbReference>
<dbReference type="AlphaFoldDB" id="A0A1X7TDU4"/>
<sequence>MRYGANGIMNTAPVCYTQNTTESLEIARKHYATSLKLKPSNLQSLYGLYQTAVSLGRHSKKKEAKVRNDDIAQWCMLQLLETYQENCNMEQLKVLENFLKPPSK</sequence>
<comment type="subunit">
    <text evidence="2">Component of the ER membrane protein complex (EMC).</text>
</comment>
<evidence type="ECO:0000256" key="1">
    <source>
        <dbReference type="ARBA" id="ARBA00022803"/>
    </source>
</evidence>
<dbReference type="STRING" id="400682.A0A1X7TDU4"/>
<keyword evidence="2" id="KW-0472">Membrane</keyword>
<organism evidence="3">
    <name type="scientific">Amphimedon queenslandica</name>
    <name type="common">Sponge</name>
    <dbReference type="NCBI Taxonomy" id="400682"/>
    <lineage>
        <taxon>Eukaryota</taxon>
        <taxon>Metazoa</taxon>
        <taxon>Porifera</taxon>
        <taxon>Demospongiae</taxon>
        <taxon>Heteroscleromorpha</taxon>
        <taxon>Haplosclerida</taxon>
        <taxon>Niphatidae</taxon>
        <taxon>Amphimedon</taxon>
    </lineage>
</organism>
<dbReference type="GO" id="GO:0072546">
    <property type="term" value="C:EMC complex"/>
    <property type="evidence" value="ECO:0007669"/>
    <property type="project" value="UniProtKB-UniRule"/>
</dbReference>
<protein>
    <recommendedName>
        <fullName evidence="2">ER membrane protein complex subunit 2</fullName>
    </recommendedName>
</protein>